<dbReference type="SMART" id="SM00409">
    <property type="entry name" value="IG"/>
    <property type="match status" value="4"/>
</dbReference>
<name>A0A1G1KV86_9BACT</name>
<evidence type="ECO:0000313" key="4">
    <source>
        <dbReference type="EMBL" id="OGW96874.1"/>
    </source>
</evidence>
<comment type="caution">
    <text evidence="4">The sequence shown here is derived from an EMBL/GenBank/DDBJ whole genome shotgun (WGS) entry which is preliminary data.</text>
</comment>
<dbReference type="GO" id="GO:0098609">
    <property type="term" value="P:cell-cell adhesion"/>
    <property type="evidence" value="ECO:0007669"/>
    <property type="project" value="TreeGrafter"/>
</dbReference>
<dbReference type="CDD" id="cd00096">
    <property type="entry name" value="Ig"/>
    <property type="match status" value="1"/>
</dbReference>
<dbReference type="PROSITE" id="PS50835">
    <property type="entry name" value="IG_LIKE"/>
    <property type="match status" value="4"/>
</dbReference>
<dbReference type="InterPro" id="IPR013098">
    <property type="entry name" value="Ig_I-set"/>
</dbReference>
<feature type="domain" description="Ig-like" evidence="3">
    <location>
        <begin position="18"/>
        <end position="104"/>
    </location>
</feature>
<keyword evidence="1" id="KW-0677">Repeat</keyword>
<reference evidence="4 5" key="1">
    <citation type="journal article" date="2016" name="Nat. Commun.">
        <title>Thousands of microbial genomes shed light on interconnected biogeochemical processes in an aquifer system.</title>
        <authorList>
            <person name="Anantharaman K."/>
            <person name="Brown C.T."/>
            <person name="Hug L.A."/>
            <person name="Sharon I."/>
            <person name="Castelle C.J."/>
            <person name="Probst A.J."/>
            <person name="Thomas B.C."/>
            <person name="Singh A."/>
            <person name="Wilkins M.J."/>
            <person name="Karaoz U."/>
            <person name="Brodie E.L."/>
            <person name="Williams K.H."/>
            <person name="Hubbard S.S."/>
            <person name="Banfield J.F."/>
        </authorList>
    </citation>
    <scope>NUCLEOTIDE SEQUENCE [LARGE SCALE GENOMIC DNA]</scope>
</reference>
<dbReference type="SUPFAM" id="SSF49452">
    <property type="entry name" value="Starch-binding domain-like"/>
    <property type="match status" value="1"/>
</dbReference>
<dbReference type="InterPro" id="IPR003598">
    <property type="entry name" value="Ig_sub2"/>
</dbReference>
<keyword evidence="2" id="KW-1015">Disulfide bond</keyword>
<dbReference type="InterPro" id="IPR036179">
    <property type="entry name" value="Ig-like_dom_sf"/>
</dbReference>
<organism evidence="4 5">
    <name type="scientific">Candidatus Danuiimicrobium aquiferis</name>
    <dbReference type="NCBI Taxonomy" id="1801832"/>
    <lineage>
        <taxon>Bacteria</taxon>
        <taxon>Pseudomonadati</taxon>
        <taxon>Candidatus Omnitrophota</taxon>
        <taxon>Candidatus Danuiimicrobium</taxon>
    </lineage>
</organism>
<dbReference type="EMBL" id="MHFR01000047">
    <property type="protein sequence ID" value="OGW96874.1"/>
    <property type="molecule type" value="Genomic_DNA"/>
</dbReference>
<protein>
    <recommendedName>
        <fullName evidence="3">Ig-like domain-containing protein</fullName>
    </recommendedName>
</protein>
<evidence type="ECO:0000256" key="2">
    <source>
        <dbReference type="ARBA" id="ARBA00023157"/>
    </source>
</evidence>
<gene>
    <name evidence="4" type="ORF">A3G33_00380</name>
</gene>
<dbReference type="Pfam" id="PF07679">
    <property type="entry name" value="I-set"/>
    <property type="match status" value="4"/>
</dbReference>
<dbReference type="Proteomes" id="UP000178187">
    <property type="component" value="Unassembled WGS sequence"/>
</dbReference>
<dbReference type="InterPro" id="IPR013783">
    <property type="entry name" value="Ig-like_fold"/>
</dbReference>
<dbReference type="SUPFAM" id="SSF48726">
    <property type="entry name" value="Immunoglobulin"/>
    <property type="match status" value="4"/>
</dbReference>
<proteinExistence type="predicted"/>
<dbReference type="GO" id="GO:0030246">
    <property type="term" value="F:carbohydrate binding"/>
    <property type="evidence" value="ECO:0007669"/>
    <property type="project" value="InterPro"/>
</dbReference>
<dbReference type="InterPro" id="IPR003599">
    <property type="entry name" value="Ig_sub"/>
</dbReference>
<dbReference type="SMART" id="SM00408">
    <property type="entry name" value="IGc2"/>
    <property type="match status" value="4"/>
</dbReference>
<dbReference type="PANTHER" id="PTHR44170">
    <property type="entry name" value="PROTEIN SIDEKICK"/>
    <property type="match status" value="1"/>
</dbReference>
<dbReference type="InterPro" id="IPR013784">
    <property type="entry name" value="Carb-bd-like_fold"/>
</dbReference>
<evidence type="ECO:0000259" key="3">
    <source>
        <dbReference type="PROSITE" id="PS50835"/>
    </source>
</evidence>
<feature type="domain" description="Ig-like" evidence="3">
    <location>
        <begin position="201"/>
        <end position="287"/>
    </location>
</feature>
<dbReference type="Gene3D" id="2.60.40.10">
    <property type="entry name" value="Immunoglobulins"/>
    <property type="match status" value="4"/>
</dbReference>
<dbReference type="PANTHER" id="PTHR44170:SF54">
    <property type="entry name" value="FI24025P1"/>
    <property type="match status" value="1"/>
</dbReference>
<sequence>MVGSATSNDGVLNVNDAPAITTQPVNVTTNPGTNATFTVAASGTAPLSYQWRKGTSPLYNAGKYSGVTTTTLTITGVADAEEGNYNCEVSNMAGSATSDNGVLTVNDAPVITTQPISQTKNLGENASFTVAASGTAPLSYQWRKGTSPLSDTGKFSGVTTTTLTISDVADAEEGNYNCVVSNMVGSATSDDASLTVRDVAPVITTQPVSQTKNPGENATFTVAASGTAPLSYQWSEGTSPLSNGGKYSGVTTTTLTITGVADAEEGNYNCVVSNVAGSATSDNASLTINDAPVITTQPVSQIKNLGETATFTVAASGTAPLSYQWRKGTSPLSNAGKYSGVTTTTLTITSVAATEEGNYNCVVTNMAGTATSNDASLTIGASFTLSGTKNDKDGGSVISTPSGISCGIGCQTYSASFGGSVLLTATPDTGASYQFIKWTGDSECNDSVQQLTNPITIAMSANKTCNAVFDRAPTANIEVRTIPDGAVTPGGTPPMPEITERVDYVLKSNALDPDVGDILTYVWEATAPTGTQANILDTLPDPKSRLFNVITPPSTTSEVVVKVTVTDSYGLSTISQLSIRALNFTAPVAREIGICMPAVSTQWRYFAPQKNSYDQDTLNLTGIYLLTTFQNGNPAWIFPTDGVAKHGNAAKENQQAKFWADSSTWKTGLEDDYERGLYTIYRTPDTSITASARFFIRLYLASAPIDYCGPVPGSTKLGPNTGEWYFLADTKNFRRDLSVRGTIMAPDGIPLSGVIVDGGPLGEKVTGADGTFLFQNVNYGLNYTITPSKDEYCFTSQSRTAYVVPPGEEIHSFTATAGSCS</sequence>
<dbReference type="AlphaFoldDB" id="A0A1G1KV86"/>
<dbReference type="InterPro" id="IPR007110">
    <property type="entry name" value="Ig-like_dom"/>
</dbReference>
<accession>A0A1G1KV86</accession>
<feature type="domain" description="Ig-like" evidence="3">
    <location>
        <begin position="292"/>
        <end position="378"/>
    </location>
</feature>
<feature type="domain" description="Ig-like" evidence="3">
    <location>
        <begin position="109"/>
        <end position="195"/>
    </location>
</feature>
<evidence type="ECO:0000256" key="1">
    <source>
        <dbReference type="ARBA" id="ARBA00022737"/>
    </source>
</evidence>
<evidence type="ECO:0000313" key="5">
    <source>
        <dbReference type="Proteomes" id="UP000178187"/>
    </source>
</evidence>